<gene>
    <name evidence="1" type="ORF">ATO67_10695</name>
</gene>
<organism evidence="1 2">
    <name type="scientific">Agrobacterium bohemicum</name>
    <dbReference type="NCBI Taxonomy" id="2052828"/>
    <lineage>
        <taxon>Bacteria</taxon>
        <taxon>Pseudomonadati</taxon>
        <taxon>Pseudomonadota</taxon>
        <taxon>Alphaproteobacteria</taxon>
        <taxon>Hyphomicrobiales</taxon>
        <taxon>Rhizobiaceae</taxon>
        <taxon>Rhizobium/Agrobacterium group</taxon>
        <taxon>Agrobacterium</taxon>
    </lineage>
</organism>
<dbReference type="PIRSF" id="PIRSF029288">
    <property type="entry name" value="SciE_ImpE"/>
    <property type="match status" value="1"/>
</dbReference>
<proteinExistence type="predicted"/>
<dbReference type="Gene3D" id="1.25.40.10">
    <property type="entry name" value="Tetratricopeptide repeat domain"/>
    <property type="match status" value="1"/>
</dbReference>
<dbReference type="RefSeq" id="WP_067648202.1">
    <property type="nucleotide sequence ID" value="NZ_KQ961027.1"/>
</dbReference>
<evidence type="ECO:0000313" key="1">
    <source>
        <dbReference type="EMBL" id="KXG85077.1"/>
    </source>
</evidence>
<dbReference type="InterPro" id="IPR011990">
    <property type="entry name" value="TPR-like_helical_dom_sf"/>
</dbReference>
<dbReference type="SUPFAM" id="SSF144059">
    <property type="entry name" value="ImpE-like"/>
    <property type="match status" value="1"/>
</dbReference>
<dbReference type="AlphaFoldDB" id="A0A135P0W3"/>
<sequence>MTLRDDISSLLDEDQLDEAIVKAKDHVKTAPSDKEGRNLYIDLLILAGEYEKADAQCNLAATFAPQDAVGFSLFRHHLRAMAARVAWFETGAVPDFAHGPSELDQLAIKANIAARDGKADEAAQALLQLDEKRAEISIILNDGKGGDIRDLDDRIPHALEVLTNGGKYLWIDFSRIDTLVIEPMTRPRDLAFRSAEITLLDGAIASVLLPAVYYGADKTTPLLLGRETLWNDDAPLVTGRGQRCLLIGDDMVPFHEISSLSAPANTEERQTARG</sequence>
<protein>
    <submittedName>
        <fullName evidence="1">Nitrogen fixation protein</fullName>
    </submittedName>
</protein>
<dbReference type="Pfam" id="PF07024">
    <property type="entry name" value="ImpE"/>
    <property type="match status" value="1"/>
</dbReference>
<name>A0A135P0W3_9HYPH</name>
<dbReference type="STRING" id="2052828.ATO67_10695"/>
<dbReference type="EMBL" id="LNUW01000035">
    <property type="protein sequence ID" value="KXG85077.1"/>
    <property type="molecule type" value="Genomic_DNA"/>
</dbReference>
<reference evidence="1 2" key="1">
    <citation type="submission" date="2015-11" db="EMBL/GenBank/DDBJ databases">
        <title>Draft genome sequence of Agrobacterium sp. R89-1.</title>
        <authorList>
            <person name="Zahradnik J."/>
            <person name="Kyslikova E."/>
            <person name="Palyzova A."/>
            <person name="Kyslik P."/>
        </authorList>
    </citation>
    <scope>NUCLEOTIDE SEQUENCE [LARGE SCALE GENOMIC DNA]</scope>
    <source>
        <strain evidence="1 2">R89-1</strain>
    </source>
</reference>
<dbReference type="Proteomes" id="UP000070498">
    <property type="component" value="Unassembled WGS sequence"/>
</dbReference>
<comment type="caution">
    <text evidence="1">The sequence shown here is derived from an EMBL/GenBank/DDBJ whole genome shotgun (WGS) entry which is preliminary data.</text>
</comment>
<dbReference type="InterPro" id="IPR009211">
    <property type="entry name" value="TagJ"/>
</dbReference>
<keyword evidence="2" id="KW-1185">Reference proteome</keyword>
<accession>A0A135P0W3</accession>
<evidence type="ECO:0000313" key="2">
    <source>
        <dbReference type="Proteomes" id="UP000070498"/>
    </source>
</evidence>